<evidence type="ECO:0000313" key="1">
    <source>
        <dbReference type="EMBL" id="GIY62029.1"/>
    </source>
</evidence>
<gene>
    <name evidence="1" type="ORF">CDAR_164001</name>
</gene>
<accession>A0AAV4UX75</accession>
<reference evidence="1 2" key="1">
    <citation type="submission" date="2021-06" db="EMBL/GenBank/DDBJ databases">
        <title>Caerostris darwini draft genome.</title>
        <authorList>
            <person name="Kono N."/>
            <person name="Arakawa K."/>
        </authorList>
    </citation>
    <scope>NUCLEOTIDE SEQUENCE [LARGE SCALE GENOMIC DNA]</scope>
</reference>
<dbReference type="Proteomes" id="UP001054837">
    <property type="component" value="Unassembled WGS sequence"/>
</dbReference>
<evidence type="ECO:0000313" key="2">
    <source>
        <dbReference type="Proteomes" id="UP001054837"/>
    </source>
</evidence>
<proteinExistence type="predicted"/>
<dbReference type="AlphaFoldDB" id="A0AAV4UX75"/>
<sequence>MHQYFSLNFLNTCPDASNTLRAHLHWQSDAERYAIYLPSFLLRRRVSLSASRQGQYGKLFNVDVEEAESRCPSNMGINDLILNLSLEESSSMASGSDEFP</sequence>
<comment type="caution">
    <text evidence="1">The sequence shown here is derived from an EMBL/GenBank/DDBJ whole genome shotgun (WGS) entry which is preliminary data.</text>
</comment>
<organism evidence="1 2">
    <name type="scientific">Caerostris darwini</name>
    <dbReference type="NCBI Taxonomy" id="1538125"/>
    <lineage>
        <taxon>Eukaryota</taxon>
        <taxon>Metazoa</taxon>
        <taxon>Ecdysozoa</taxon>
        <taxon>Arthropoda</taxon>
        <taxon>Chelicerata</taxon>
        <taxon>Arachnida</taxon>
        <taxon>Araneae</taxon>
        <taxon>Araneomorphae</taxon>
        <taxon>Entelegynae</taxon>
        <taxon>Araneoidea</taxon>
        <taxon>Araneidae</taxon>
        <taxon>Caerostris</taxon>
    </lineage>
</organism>
<protein>
    <submittedName>
        <fullName evidence="1">Uncharacterized protein</fullName>
    </submittedName>
</protein>
<keyword evidence="2" id="KW-1185">Reference proteome</keyword>
<name>A0AAV4UX75_9ARAC</name>
<dbReference type="EMBL" id="BPLQ01012025">
    <property type="protein sequence ID" value="GIY62029.1"/>
    <property type="molecule type" value="Genomic_DNA"/>
</dbReference>